<protein>
    <recommendedName>
        <fullName evidence="1">(S)-ureidoglycine aminohydrolase cupin domain-containing protein</fullName>
    </recommendedName>
</protein>
<dbReference type="SUPFAM" id="SSF51182">
    <property type="entry name" value="RmlC-like cupins"/>
    <property type="match status" value="1"/>
</dbReference>
<sequence length="125" mass="13879">MGSPKPKLIKNFMNVTLKSWDDLPGKVGEQNFNEIINKDESPVMSVVVWEAKPGNIHTVKDLKFEELVILLEGEHFCTDVNTGETYHLLPGDALFHGKGTSVTWKTEKGAKGISAVAPRDKIPFM</sequence>
<dbReference type="InterPro" id="IPR008579">
    <property type="entry name" value="UGlyAH_Cupin_dom"/>
</dbReference>
<organism evidence="2">
    <name type="scientific">uncultured marine microorganism HF4000_APKG10H11</name>
    <dbReference type="NCBI Taxonomy" id="455559"/>
    <lineage>
        <taxon>unclassified sequences</taxon>
        <taxon>environmental samples</taxon>
    </lineage>
</organism>
<dbReference type="InterPro" id="IPR014710">
    <property type="entry name" value="RmlC-like_jellyroll"/>
</dbReference>
<feature type="domain" description="(S)-ureidoglycine aminohydrolase cupin" evidence="1">
    <location>
        <begin position="41"/>
        <end position="107"/>
    </location>
</feature>
<accession>B3TC35</accession>
<proteinExistence type="predicted"/>
<reference evidence="2" key="1">
    <citation type="journal article" date="2008" name="ISME J.">
        <title>Genomic patterns of recombination, clonal divergence and environment in marine microbial populations.</title>
        <authorList>
            <person name="Konstantinidis K.T."/>
            <person name="Delong E.F."/>
        </authorList>
    </citation>
    <scope>NUCLEOTIDE SEQUENCE</scope>
</reference>
<name>B3TC35_9ZZZZ</name>
<dbReference type="InterPro" id="IPR011051">
    <property type="entry name" value="RmlC_Cupin_sf"/>
</dbReference>
<dbReference type="AlphaFoldDB" id="B3TC35"/>
<dbReference type="EMBL" id="EU016667">
    <property type="protein sequence ID" value="ABZ10144.1"/>
    <property type="molecule type" value="Genomic_DNA"/>
</dbReference>
<evidence type="ECO:0000313" key="2">
    <source>
        <dbReference type="EMBL" id="ABZ10144.1"/>
    </source>
</evidence>
<evidence type="ECO:0000259" key="1">
    <source>
        <dbReference type="Pfam" id="PF05899"/>
    </source>
</evidence>
<gene>
    <name evidence="2" type="ORF">ALOHA_HF4000APKG10H11ctg1g4</name>
</gene>
<dbReference type="Gene3D" id="2.60.120.10">
    <property type="entry name" value="Jelly Rolls"/>
    <property type="match status" value="1"/>
</dbReference>
<dbReference type="Pfam" id="PF05899">
    <property type="entry name" value="Cupin_3"/>
    <property type="match status" value="1"/>
</dbReference>